<evidence type="ECO:0000313" key="2">
    <source>
        <dbReference type="Proteomes" id="UP000177596"/>
    </source>
</evidence>
<name>A0A1F8DIA5_9BACT</name>
<gene>
    <name evidence="1" type="ORF">A2573_01210</name>
</gene>
<sequence length="105" mass="12245">MTEIASEVVGADISPVVTEYERWEEHGKKFAVDQALHPAVLNNIPWEAGTTPKKIAEYTLQVAKNETLDWVDDRKDSYWLEADENYDKARQVRREIRKILRSQKD</sequence>
<accession>A0A1F8DIA5</accession>
<evidence type="ECO:0000313" key="1">
    <source>
        <dbReference type="EMBL" id="OGM88347.1"/>
    </source>
</evidence>
<dbReference type="AlphaFoldDB" id="A0A1F8DIA5"/>
<dbReference type="Proteomes" id="UP000177596">
    <property type="component" value="Unassembled WGS sequence"/>
</dbReference>
<organism evidence="1 2">
    <name type="scientific">Candidatus Woesebacteria bacterium RIFOXYD1_FULL_43_18</name>
    <dbReference type="NCBI Taxonomy" id="1802551"/>
    <lineage>
        <taxon>Bacteria</taxon>
        <taxon>Candidatus Woeseibacteriota</taxon>
    </lineage>
</organism>
<reference evidence="1 2" key="1">
    <citation type="journal article" date="2016" name="Nat. Commun.">
        <title>Thousands of microbial genomes shed light on interconnected biogeochemical processes in an aquifer system.</title>
        <authorList>
            <person name="Anantharaman K."/>
            <person name="Brown C.T."/>
            <person name="Hug L.A."/>
            <person name="Sharon I."/>
            <person name="Castelle C.J."/>
            <person name="Probst A.J."/>
            <person name="Thomas B.C."/>
            <person name="Singh A."/>
            <person name="Wilkins M.J."/>
            <person name="Karaoz U."/>
            <person name="Brodie E.L."/>
            <person name="Williams K.H."/>
            <person name="Hubbard S.S."/>
            <person name="Banfield J.F."/>
        </authorList>
    </citation>
    <scope>NUCLEOTIDE SEQUENCE [LARGE SCALE GENOMIC DNA]</scope>
</reference>
<comment type="caution">
    <text evidence="1">The sequence shown here is derived from an EMBL/GenBank/DDBJ whole genome shotgun (WGS) entry which is preliminary data.</text>
</comment>
<proteinExistence type="predicted"/>
<dbReference type="EMBL" id="MGIL01000012">
    <property type="protein sequence ID" value="OGM88347.1"/>
    <property type="molecule type" value="Genomic_DNA"/>
</dbReference>
<protein>
    <submittedName>
        <fullName evidence="1">Uncharacterized protein</fullName>
    </submittedName>
</protein>